<dbReference type="AlphaFoldDB" id="A0A3S1A5M8"/>
<gene>
    <name evidence="2" type="ORF">EGW08_008892</name>
</gene>
<accession>A0A3S1A5M8</accession>
<dbReference type="Proteomes" id="UP000271974">
    <property type="component" value="Unassembled WGS sequence"/>
</dbReference>
<dbReference type="InterPro" id="IPR050778">
    <property type="entry name" value="Cueball_EGF_LRP_Nidogen"/>
</dbReference>
<evidence type="ECO:0000313" key="3">
    <source>
        <dbReference type="Proteomes" id="UP000271974"/>
    </source>
</evidence>
<dbReference type="Pfam" id="PF00058">
    <property type="entry name" value="Ldl_recept_b"/>
    <property type="match status" value="2"/>
</dbReference>
<dbReference type="PANTHER" id="PTHR46513">
    <property type="entry name" value="VITELLOGENIN RECEPTOR-LIKE PROTEIN-RELATED-RELATED"/>
    <property type="match status" value="1"/>
</dbReference>
<reference evidence="2 3" key="1">
    <citation type="submission" date="2019-01" db="EMBL/GenBank/DDBJ databases">
        <title>A draft genome assembly of the solar-powered sea slug Elysia chlorotica.</title>
        <authorList>
            <person name="Cai H."/>
            <person name="Li Q."/>
            <person name="Fang X."/>
            <person name="Li J."/>
            <person name="Curtis N.E."/>
            <person name="Altenburger A."/>
            <person name="Shibata T."/>
            <person name="Feng M."/>
            <person name="Maeda T."/>
            <person name="Schwartz J.A."/>
            <person name="Shigenobu S."/>
            <person name="Lundholm N."/>
            <person name="Nishiyama T."/>
            <person name="Yang H."/>
            <person name="Hasebe M."/>
            <person name="Li S."/>
            <person name="Pierce S.K."/>
            <person name="Wang J."/>
        </authorList>
    </citation>
    <scope>NUCLEOTIDE SEQUENCE [LARGE SCALE GENOMIC DNA]</scope>
    <source>
        <strain evidence="2">EC2010</strain>
        <tissue evidence="2">Whole organism of an adult</tissue>
    </source>
</reference>
<evidence type="ECO:0000256" key="1">
    <source>
        <dbReference type="PROSITE-ProRule" id="PRU00461"/>
    </source>
</evidence>
<dbReference type="InterPro" id="IPR011042">
    <property type="entry name" value="6-blade_b-propeller_TolB-like"/>
</dbReference>
<dbReference type="STRING" id="188477.A0A3S1A5M8"/>
<dbReference type="PROSITE" id="PS51257">
    <property type="entry name" value="PROKAR_LIPOPROTEIN"/>
    <property type="match status" value="1"/>
</dbReference>
<dbReference type="Gene3D" id="2.120.10.30">
    <property type="entry name" value="TolB, C-terminal domain"/>
    <property type="match status" value="2"/>
</dbReference>
<dbReference type="PROSITE" id="PS51120">
    <property type="entry name" value="LDLRB"/>
    <property type="match status" value="2"/>
</dbReference>
<dbReference type="SMART" id="SM00135">
    <property type="entry name" value="LY"/>
    <property type="match status" value="3"/>
</dbReference>
<dbReference type="InterPro" id="IPR000033">
    <property type="entry name" value="LDLR_classB_rpt"/>
</dbReference>
<name>A0A3S1A5M8_ELYCH</name>
<comment type="caution">
    <text evidence="2">The sequence shown here is derived from an EMBL/GenBank/DDBJ whole genome shotgun (WGS) entry which is preliminary data.</text>
</comment>
<keyword evidence="3" id="KW-1185">Reference proteome</keyword>
<dbReference type="OrthoDB" id="9990982at2759"/>
<protein>
    <submittedName>
        <fullName evidence="2">Uncharacterized protein</fullName>
    </submittedName>
</protein>
<proteinExistence type="predicted"/>
<dbReference type="EMBL" id="RQTK01000247">
    <property type="protein sequence ID" value="RUS83345.1"/>
    <property type="molecule type" value="Genomic_DNA"/>
</dbReference>
<feature type="repeat" description="LDL-receptor class B" evidence="1">
    <location>
        <begin position="267"/>
        <end position="313"/>
    </location>
</feature>
<organism evidence="2 3">
    <name type="scientific">Elysia chlorotica</name>
    <name type="common">Eastern emerald elysia</name>
    <name type="synonym">Sea slug</name>
    <dbReference type="NCBI Taxonomy" id="188477"/>
    <lineage>
        <taxon>Eukaryota</taxon>
        <taxon>Metazoa</taxon>
        <taxon>Spiralia</taxon>
        <taxon>Lophotrochozoa</taxon>
        <taxon>Mollusca</taxon>
        <taxon>Gastropoda</taxon>
        <taxon>Heterobranchia</taxon>
        <taxon>Euthyneura</taxon>
        <taxon>Panpulmonata</taxon>
        <taxon>Sacoglossa</taxon>
        <taxon>Placobranchoidea</taxon>
        <taxon>Plakobranchidae</taxon>
        <taxon>Elysia</taxon>
    </lineage>
</organism>
<evidence type="ECO:0000313" key="2">
    <source>
        <dbReference type="EMBL" id="RUS83345.1"/>
    </source>
</evidence>
<dbReference type="SUPFAM" id="SSF63825">
    <property type="entry name" value="YWTD domain"/>
    <property type="match status" value="1"/>
</dbReference>
<feature type="repeat" description="LDL-receptor class B" evidence="1">
    <location>
        <begin position="215"/>
        <end position="257"/>
    </location>
</feature>
<sequence length="315" mass="36340">MMRLRGGKIVYKKIYLVNFGMQGCWYGHRVEARGVSIAVVTTDKTQTRLRLIRDSPQFLVKRLNSIHKGTKSEDLATMSVKLHEWVAVDFDYRRKEFFVLDRKNSSLLVVKDQNGLTNKIQLLYQGLSPKVKAIAYDWLRRSLYWGDPAYRSIFRLDIGHLCVDKSCENYLSWEPREKTRRLYPRSGSPKRGVLTSIIGEDVVYPTSVAVDAINARLYWADDATLASIQSSDLDGKDRILVVGGLVHPSGIALDYSENTQPNLYIPRLIFWTDLDEMEPRVERSDLDGYNRVVILRGNIFYERPHALTIDYDRDV</sequence>